<evidence type="ECO:0000259" key="1">
    <source>
        <dbReference type="Pfam" id="PF03435"/>
    </source>
</evidence>
<accession>A0A078KPF7</accession>
<evidence type="ECO:0000313" key="3">
    <source>
        <dbReference type="Proteomes" id="UP000044071"/>
    </source>
</evidence>
<protein>
    <submittedName>
        <fullName evidence="2">Saccharopine dehydrogenase</fullName>
    </submittedName>
</protein>
<dbReference type="OrthoDB" id="528778at2"/>
<organism evidence="2 3">
    <name type="scientific">Legionella massiliensis</name>
    <dbReference type="NCBI Taxonomy" id="1034943"/>
    <lineage>
        <taxon>Bacteria</taxon>
        <taxon>Pseudomonadati</taxon>
        <taxon>Pseudomonadota</taxon>
        <taxon>Gammaproteobacteria</taxon>
        <taxon>Legionellales</taxon>
        <taxon>Legionellaceae</taxon>
        <taxon>Legionella</taxon>
    </lineage>
</organism>
<dbReference type="STRING" id="1034943.BN59_00557"/>
<dbReference type="Gene3D" id="3.40.50.720">
    <property type="entry name" value="NAD(P)-binding Rossmann-like Domain"/>
    <property type="match status" value="1"/>
</dbReference>
<dbReference type="PANTHER" id="PTHR43796">
    <property type="entry name" value="CARBOXYNORSPERMIDINE SYNTHASE"/>
    <property type="match status" value="1"/>
</dbReference>
<evidence type="ECO:0000313" key="2">
    <source>
        <dbReference type="EMBL" id="CDZ76290.1"/>
    </source>
</evidence>
<dbReference type="eggNOG" id="COG1748">
    <property type="taxonomic scope" value="Bacteria"/>
</dbReference>
<sequence>MVKNIFILGGYGNFGRYISKVLGKNPKIRLTLGGRHIDKAEALINTLELAHPAQALSCDIFHDFAKTLEDLNPDIVIHTSGPFQGQGYRVAEACLKQGCHYIDLADSRDFVYGISQFDAEAREKKLFICSGASSLPALTSAIIDNYLTQFAVLEKIDYAIGTAQLTNQGLATTAGVLSYAGKPFNCLINGKQQAIYGWQGLRLQKFWQLGSRFLGNCDVPDLALFPERYPQLKTIQFQAGLELKPLQLILFTLSWLVRLRLFLSLDKCAETMLRISRWFNAIGHDNTGFYMDLFGHDLQQQPKHLRFDIYAQHGDGLYIPCIPAILLAERLCEENLRLTGASACVGQISLQDYLNCIKKLELDIRWQDNLSLY</sequence>
<feature type="domain" description="Saccharopine dehydrogenase NADP binding" evidence="1">
    <location>
        <begin position="5"/>
        <end position="106"/>
    </location>
</feature>
<dbReference type="AlphaFoldDB" id="A0A078KPF7"/>
<keyword evidence="3" id="KW-1185">Reference proteome</keyword>
<gene>
    <name evidence="2" type="ORF">BN59_00557</name>
</gene>
<name>A0A078KPF7_9GAMM</name>
<dbReference type="Pfam" id="PF03435">
    <property type="entry name" value="Sacchrp_dh_NADP"/>
    <property type="match status" value="1"/>
</dbReference>
<dbReference type="RefSeq" id="WP_043872858.1">
    <property type="nucleotide sequence ID" value="NZ_CCVW01000001.1"/>
</dbReference>
<dbReference type="PANTHER" id="PTHR43796:SF2">
    <property type="entry name" value="CARBOXYNORSPERMIDINE SYNTHASE"/>
    <property type="match status" value="1"/>
</dbReference>
<dbReference type="Proteomes" id="UP000044071">
    <property type="component" value="Unassembled WGS sequence"/>
</dbReference>
<reference evidence="2 3" key="1">
    <citation type="submission" date="2014-06" db="EMBL/GenBank/DDBJ databases">
        <authorList>
            <person name="Urmite Genomes Urmite Genomes"/>
        </authorList>
    </citation>
    <scope>NUCLEOTIDE SEQUENCE [LARGE SCALE GENOMIC DNA]</scope>
</reference>
<proteinExistence type="predicted"/>
<dbReference type="InterPro" id="IPR036291">
    <property type="entry name" value="NAD(P)-bd_dom_sf"/>
</dbReference>
<dbReference type="SUPFAM" id="SSF51735">
    <property type="entry name" value="NAD(P)-binding Rossmann-fold domains"/>
    <property type="match status" value="1"/>
</dbReference>
<dbReference type="EMBL" id="CCSB01000001">
    <property type="protein sequence ID" value="CDZ76290.1"/>
    <property type="molecule type" value="Genomic_DNA"/>
</dbReference>
<dbReference type="InterPro" id="IPR005097">
    <property type="entry name" value="Sacchrp_dh_NADP-bd"/>
</dbReference>